<dbReference type="InterPro" id="IPR036047">
    <property type="entry name" value="F-box-like_dom_sf"/>
</dbReference>
<evidence type="ECO:0000259" key="1">
    <source>
        <dbReference type="Pfam" id="PF12937"/>
    </source>
</evidence>
<organism evidence="2 3">
    <name type="scientific">Marasmiellus scandens</name>
    <dbReference type="NCBI Taxonomy" id="2682957"/>
    <lineage>
        <taxon>Eukaryota</taxon>
        <taxon>Fungi</taxon>
        <taxon>Dikarya</taxon>
        <taxon>Basidiomycota</taxon>
        <taxon>Agaricomycotina</taxon>
        <taxon>Agaricomycetes</taxon>
        <taxon>Agaricomycetidae</taxon>
        <taxon>Agaricales</taxon>
        <taxon>Marasmiineae</taxon>
        <taxon>Omphalotaceae</taxon>
        <taxon>Marasmiellus</taxon>
    </lineage>
</organism>
<name>A0ABR1JW55_9AGAR</name>
<accession>A0ABR1JW55</accession>
<dbReference type="Gene3D" id="3.80.10.10">
    <property type="entry name" value="Ribonuclease Inhibitor"/>
    <property type="match status" value="1"/>
</dbReference>
<dbReference type="SUPFAM" id="SSF81383">
    <property type="entry name" value="F-box domain"/>
    <property type="match status" value="1"/>
</dbReference>
<evidence type="ECO:0000313" key="2">
    <source>
        <dbReference type="EMBL" id="KAK7468309.1"/>
    </source>
</evidence>
<dbReference type="Pfam" id="PF12937">
    <property type="entry name" value="F-box-like"/>
    <property type="match status" value="1"/>
</dbReference>
<dbReference type="CDD" id="cd09917">
    <property type="entry name" value="F-box_SF"/>
    <property type="match status" value="1"/>
</dbReference>
<dbReference type="InterPro" id="IPR032675">
    <property type="entry name" value="LRR_dom_sf"/>
</dbReference>
<protein>
    <recommendedName>
        <fullName evidence="1">F-box domain-containing protein</fullName>
    </recommendedName>
</protein>
<feature type="domain" description="F-box" evidence="1">
    <location>
        <begin position="30"/>
        <end position="72"/>
    </location>
</feature>
<proteinExistence type="predicted"/>
<comment type="caution">
    <text evidence="2">The sequence shown here is derived from an EMBL/GenBank/DDBJ whole genome shotgun (WGS) entry which is preliminary data.</text>
</comment>
<evidence type="ECO:0000313" key="3">
    <source>
        <dbReference type="Proteomes" id="UP001498398"/>
    </source>
</evidence>
<dbReference type="InterPro" id="IPR001810">
    <property type="entry name" value="F-box_dom"/>
</dbReference>
<dbReference type="EMBL" id="JBANRG010000003">
    <property type="protein sequence ID" value="KAK7468309.1"/>
    <property type="molecule type" value="Genomic_DNA"/>
</dbReference>
<gene>
    <name evidence="2" type="ORF">VKT23_002823</name>
</gene>
<dbReference type="Proteomes" id="UP001498398">
    <property type="component" value="Unassembled WGS sequence"/>
</dbReference>
<sequence length="496" mass="56161">MLRMPHMPPQKLRKLALNASEEASSSTCSFPPELIMLVIQHLSDSVPSLKNCALVCRTWRYPAQCFLFRSLSLYDGDTCNKLNRAFRGSPALATHVRKVVISRRRSSSKPFIHLRNATNIIERLRGVRTLSIASFCNLTSEELDNLAKLQTVETLRLQDESNFTAIPFLWKAYPNLHTFQLLQTPYNFLHVTESLDGLVLSETKTLRALALSNIESPSRAPIARFFTRPEIDYSGLQSLKLLWGEGMQTSGKHLDLLDALLHKCGFHVQNLTLVLPRWPTSMQVDLLTDFLSVNIKKHFRSTKNLVLMVYLDKALCCTHKITTTVLSLLNSSATHLRFLTLDIFLEFSESSPSSDIRNSPGWETLDALFSNASNGLPDFAKLEMRISIVLEDGYIRYNDLSELGQKEIENIVQTELTDLFKLCLPATNRAGRLFITLRTIRPAPWAHLYDRWDVKAGTVPPGCIQNRLTDSYRIAPASIFTDMPTISEAFRSVQDD</sequence>
<keyword evidence="3" id="KW-1185">Reference proteome</keyword>
<reference evidence="2 3" key="1">
    <citation type="submission" date="2024-01" db="EMBL/GenBank/DDBJ databases">
        <title>A draft genome for the cacao thread blight pathogen Marasmiellus scandens.</title>
        <authorList>
            <person name="Baruah I.K."/>
            <person name="Leung J."/>
            <person name="Bukari Y."/>
            <person name="Amoako-Attah I."/>
            <person name="Meinhardt L.W."/>
            <person name="Bailey B.A."/>
            <person name="Cohen S.P."/>
        </authorList>
    </citation>
    <scope>NUCLEOTIDE SEQUENCE [LARGE SCALE GENOMIC DNA]</scope>
    <source>
        <strain evidence="2 3">GH-19</strain>
    </source>
</reference>